<dbReference type="GO" id="GO:0003735">
    <property type="term" value="F:structural constituent of ribosome"/>
    <property type="evidence" value="ECO:0007669"/>
    <property type="project" value="InterPro"/>
</dbReference>
<dbReference type="SUPFAM" id="SSF53137">
    <property type="entry name" value="Translational machinery components"/>
    <property type="match status" value="1"/>
</dbReference>
<name>A0A1D2AH08_AUXPR</name>
<reference evidence="4" key="1">
    <citation type="submission" date="2015-08" db="EMBL/GenBank/DDBJ databases">
        <authorList>
            <person name="Babu N.S."/>
            <person name="Beckwith C.J."/>
            <person name="Beseler K.G."/>
            <person name="Brison A."/>
            <person name="Carone J.V."/>
            <person name="Caskin T.P."/>
            <person name="Diamond M."/>
            <person name="Durham M.E."/>
            <person name="Foxe J.M."/>
            <person name="Go M."/>
            <person name="Henderson B.A."/>
            <person name="Jones I.B."/>
            <person name="McGettigan J.A."/>
            <person name="Micheletti S.J."/>
            <person name="Nasrallah M.E."/>
            <person name="Ortiz D."/>
            <person name="Piller C.R."/>
            <person name="Privatt S.R."/>
            <person name="Schneider S.L."/>
            <person name="Sharp S."/>
            <person name="Smith T.C."/>
            <person name="Stanton J.D."/>
            <person name="Ullery H.E."/>
            <person name="Wilson R.J."/>
            <person name="Serrano M.G."/>
            <person name="Buck G."/>
            <person name="Lee V."/>
            <person name="Wang Y."/>
            <person name="Carvalho R."/>
            <person name="Voegtly L."/>
            <person name="Shi R."/>
            <person name="Duckworth R."/>
            <person name="Johnson A."/>
            <person name="Loviza R."/>
            <person name="Walstead R."/>
            <person name="Shah Z."/>
            <person name="Kiflezghi M."/>
            <person name="Wade K."/>
            <person name="Ball S.L."/>
            <person name="Bradley K.W."/>
            <person name="Asai D.J."/>
            <person name="Bowman C.A."/>
            <person name="Russell D.A."/>
            <person name="Pope W.H."/>
            <person name="Jacobs-Sera D."/>
            <person name="Hendrix R.W."/>
            <person name="Hatfull G.F."/>
        </authorList>
    </citation>
    <scope>NUCLEOTIDE SEQUENCE</scope>
</reference>
<feature type="non-terminal residue" evidence="4">
    <location>
        <position position="1"/>
    </location>
</feature>
<keyword evidence="3" id="KW-0687">Ribonucleoprotein</keyword>
<organism evidence="4">
    <name type="scientific">Auxenochlorella protothecoides</name>
    <name type="common">Green microalga</name>
    <name type="synonym">Chlorella protothecoides</name>
    <dbReference type="NCBI Taxonomy" id="3075"/>
    <lineage>
        <taxon>Eukaryota</taxon>
        <taxon>Viridiplantae</taxon>
        <taxon>Chlorophyta</taxon>
        <taxon>core chlorophytes</taxon>
        <taxon>Trebouxiophyceae</taxon>
        <taxon>Chlorellales</taxon>
        <taxon>Chlorellaceae</taxon>
        <taxon>Auxenochlorella</taxon>
    </lineage>
</organism>
<dbReference type="CDD" id="cd00432">
    <property type="entry name" value="Ribosomal_L18_L5e"/>
    <property type="match status" value="1"/>
</dbReference>
<dbReference type="EMBL" id="GDKF01000437">
    <property type="protein sequence ID" value="JAT78185.1"/>
    <property type="molecule type" value="Transcribed_RNA"/>
</dbReference>
<evidence type="ECO:0000256" key="2">
    <source>
        <dbReference type="ARBA" id="ARBA00022980"/>
    </source>
</evidence>
<sequence>LTLNHKTTFETYCCLYFDCSQRWPWQGPHLVDMAGLQKVRPYQLQLFFSNKYAYAQIWKVSGDKHTVAAAASTIEKGLQEGLESTSDKGACARVAQTLAERAQAAGIDTVSWQRKPRQRFHGKVAALVTGLKEAGIKMM</sequence>
<dbReference type="GO" id="GO:0006412">
    <property type="term" value="P:translation"/>
    <property type="evidence" value="ECO:0007669"/>
    <property type="project" value="InterPro"/>
</dbReference>
<dbReference type="GO" id="GO:1990904">
    <property type="term" value="C:ribonucleoprotein complex"/>
    <property type="evidence" value="ECO:0007669"/>
    <property type="project" value="UniProtKB-KW"/>
</dbReference>
<evidence type="ECO:0000256" key="1">
    <source>
        <dbReference type="ARBA" id="ARBA00007116"/>
    </source>
</evidence>
<dbReference type="InterPro" id="IPR005484">
    <property type="entry name" value="Ribosomal_uL18_bac/plant/anim"/>
</dbReference>
<evidence type="ECO:0000256" key="3">
    <source>
        <dbReference type="ARBA" id="ARBA00023274"/>
    </source>
</evidence>
<dbReference type="PANTHER" id="PTHR12899">
    <property type="entry name" value="39S RIBOSOMAL PROTEIN L18, MITOCHONDRIAL"/>
    <property type="match status" value="1"/>
</dbReference>
<dbReference type="AlphaFoldDB" id="A0A1D2AH08"/>
<comment type="similarity">
    <text evidence="1">Belongs to the universal ribosomal protein uL18 family.</text>
</comment>
<protein>
    <recommendedName>
        <fullName evidence="5">50S ribosomal protein L18</fullName>
    </recommendedName>
</protein>
<dbReference type="GO" id="GO:0008097">
    <property type="term" value="F:5S rRNA binding"/>
    <property type="evidence" value="ECO:0007669"/>
    <property type="project" value="TreeGrafter"/>
</dbReference>
<dbReference type="PANTHER" id="PTHR12899:SF16">
    <property type="entry name" value="OS02G0689700 PROTEIN"/>
    <property type="match status" value="1"/>
</dbReference>
<dbReference type="Pfam" id="PF00861">
    <property type="entry name" value="Ribosomal_L18p"/>
    <property type="match status" value="1"/>
</dbReference>
<evidence type="ECO:0000313" key="4">
    <source>
        <dbReference type="EMBL" id="JAT78185.1"/>
    </source>
</evidence>
<gene>
    <name evidence="4" type="ORF">g.1094</name>
</gene>
<dbReference type="InterPro" id="IPR057268">
    <property type="entry name" value="Ribosomal_L18"/>
</dbReference>
<dbReference type="GO" id="GO:0005840">
    <property type="term" value="C:ribosome"/>
    <property type="evidence" value="ECO:0007669"/>
    <property type="project" value="UniProtKB-KW"/>
</dbReference>
<accession>A0A1D2AH08</accession>
<evidence type="ECO:0008006" key="5">
    <source>
        <dbReference type="Google" id="ProtNLM"/>
    </source>
</evidence>
<proteinExistence type="inferred from homology"/>
<keyword evidence="2" id="KW-0689">Ribosomal protein</keyword>
<dbReference type="Gene3D" id="3.30.420.100">
    <property type="match status" value="1"/>
</dbReference>